<dbReference type="Proteomes" id="UP001172457">
    <property type="component" value="Chromosome 4"/>
</dbReference>
<name>A0AA38TLL7_9ASTR</name>
<protein>
    <submittedName>
        <fullName evidence="1">Uncharacterized protein</fullName>
    </submittedName>
</protein>
<sequence length="84" mass="9614">MIHDFFLLKKDDVLSQLSQCGHVYDTKCFGKLMHDCEFSHPFVNRTFLKATGKFKGELSFGCEREDESQPLIRSINAALTESLL</sequence>
<evidence type="ECO:0000313" key="1">
    <source>
        <dbReference type="EMBL" id="KAJ9553737.1"/>
    </source>
</evidence>
<comment type="caution">
    <text evidence="1">The sequence shown here is derived from an EMBL/GenBank/DDBJ whole genome shotgun (WGS) entry which is preliminary data.</text>
</comment>
<reference evidence="1" key="1">
    <citation type="submission" date="2023-03" db="EMBL/GenBank/DDBJ databases">
        <title>Chromosome-scale reference genome and RAD-based genetic map of yellow starthistle (Centaurea solstitialis) reveal putative structural variation and QTLs associated with invader traits.</title>
        <authorList>
            <person name="Reatini B."/>
            <person name="Cang F.A."/>
            <person name="Jiang Q."/>
            <person name="Mckibben M.T.W."/>
            <person name="Barker M.S."/>
            <person name="Rieseberg L.H."/>
            <person name="Dlugosch K.M."/>
        </authorList>
    </citation>
    <scope>NUCLEOTIDE SEQUENCE</scope>
    <source>
        <strain evidence="1">CAN-66</strain>
        <tissue evidence="1">Leaf</tissue>
    </source>
</reference>
<gene>
    <name evidence="1" type="ORF">OSB04_017782</name>
</gene>
<organism evidence="1 2">
    <name type="scientific">Centaurea solstitialis</name>
    <name type="common">yellow star-thistle</name>
    <dbReference type="NCBI Taxonomy" id="347529"/>
    <lineage>
        <taxon>Eukaryota</taxon>
        <taxon>Viridiplantae</taxon>
        <taxon>Streptophyta</taxon>
        <taxon>Embryophyta</taxon>
        <taxon>Tracheophyta</taxon>
        <taxon>Spermatophyta</taxon>
        <taxon>Magnoliopsida</taxon>
        <taxon>eudicotyledons</taxon>
        <taxon>Gunneridae</taxon>
        <taxon>Pentapetalae</taxon>
        <taxon>asterids</taxon>
        <taxon>campanulids</taxon>
        <taxon>Asterales</taxon>
        <taxon>Asteraceae</taxon>
        <taxon>Carduoideae</taxon>
        <taxon>Cardueae</taxon>
        <taxon>Centaureinae</taxon>
        <taxon>Centaurea</taxon>
    </lineage>
</organism>
<proteinExistence type="predicted"/>
<accession>A0AA38TLL7</accession>
<dbReference type="EMBL" id="JARYMX010000004">
    <property type="protein sequence ID" value="KAJ9553737.1"/>
    <property type="molecule type" value="Genomic_DNA"/>
</dbReference>
<evidence type="ECO:0000313" key="2">
    <source>
        <dbReference type="Proteomes" id="UP001172457"/>
    </source>
</evidence>
<dbReference type="AlphaFoldDB" id="A0AA38TLL7"/>
<keyword evidence="2" id="KW-1185">Reference proteome</keyword>